<organism evidence="3 4">
    <name type="scientific">Portunus trituberculatus</name>
    <name type="common">Swimming crab</name>
    <name type="synonym">Neptunus trituberculatus</name>
    <dbReference type="NCBI Taxonomy" id="210409"/>
    <lineage>
        <taxon>Eukaryota</taxon>
        <taxon>Metazoa</taxon>
        <taxon>Ecdysozoa</taxon>
        <taxon>Arthropoda</taxon>
        <taxon>Crustacea</taxon>
        <taxon>Multicrustacea</taxon>
        <taxon>Malacostraca</taxon>
        <taxon>Eumalacostraca</taxon>
        <taxon>Eucarida</taxon>
        <taxon>Decapoda</taxon>
        <taxon>Pleocyemata</taxon>
        <taxon>Brachyura</taxon>
        <taxon>Eubrachyura</taxon>
        <taxon>Portunoidea</taxon>
        <taxon>Portunidae</taxon>
        <taxon>Portuninae</taxon>
        <taxon>Portunus</taxon>
    </lineage>
</organism>
<keyword evidence="2" id="KW-1133">Transmembrane helix</keyword>
<feature type="transmembrane region" description="Helical" evidence="2">
    <location>
        <begin position="6"/>
        <end position="24"/>
    </location>
</feature>
<feature type="region of interest" description="Disordered" evidence="1">
    <location>
        <begin position="51"/>
        <end position="85"/>
    </location>
</feature>
<dbReference type="Proteomes" id="UP000324222">
    <property type="component" value="Unassembled WGS sequence"/>
</dbReference>
<dbReference type="AlphaFoldDB" id="A0A5B7D5V0"/>
<proteinExistence type="predicted"/>
<dbReference type="EMBL" id="VSRR010000523">
    <property type="protein sequence ID" value="MPC16639.1"/>
    <property type="molecule type" value="Genomic_DNA"/>
</dbReference>
<feature type="compositionally biased region" description="Basic and acidic residues" evidence="1">
    <location>
        <begin position="76"/>
        <end position="85"/>
    </location>
</feature>
<name>A0A5B7D5V0_PORTR</name>
<reference evidence="3 4" key="1">
    <citation type="submission" date="2019-05" db="EMBL/GenBank/DDBJ databases">
        <title>Another draft genome of Portunus trituberculatus and its Hox gene families provides insights of decapod evolution.</title>
        <authorList>
            <person name="Jeong J.-H."/>
            <person name="Song I."/>
            <person name="Kim S."/>
            <person name="Choi T."/>
            <person name="Kim D."/>
            <person name="Ryu S."/>
            <person name="Kim W."/>
        </authorList>
    </citation>
    <scope>NUCLEOTIDE SEQUENCE [LARGE SCALE GENOMIC DNA]</scope>
    <source>
        <tissue evidence="3">Muscle</tissue>
    </source>
</reference>
<evidence type="ECO:0000256" key="2">
    <source>
        <dbReference type="SAM" id="Phobius"/>
    </source>
</evidence>
<evidence type="ECO:0000313" key="3">
    <source>
        <dbReference type="EMBL" id="MPC16639.1"/>
    </source>
</evidence>
<evidence type="ECO:0000313" key="4">
    <source>
        <dbReference type="Proteomes" id="UP000324222"/>
    </source>
</evidence>
<comment type="caution">
    <text evidence="3">The sequence shown here is derived from an EMBL/GenBank/DDBJ whole genome shotgun (WGS) entry which is preliminary data.</text>
</comment>
<feature type="compositionally biased region" description="Polar residues" evidence="1">
    <location>
        <begin position="56"/>
        <end position="71"/>
    </location>
</feature>
<accession>A0A5B7D5V0</accession>
<keyword evidence="2" id="KW-0472">Membrane</keyword>
<protein>
    <submittedName>
        <fullName evidence="3">Uncharacterized protein</fullName>
    </submittedName>
</protein>
<sequence length="85" mass="9403">MDWDTALSFGEFSVVMLPILYILVARITRSLFSCEIASCDGMFDETSREIIAHGSSGKTTTTPRVAAGQQNKHSRRSEITKHGCH</sequence>
<keyword evidence="4" id="KW-1185">Reference proteome</keyword>
<gene>
    <name evidence="3" type="ORF">E2C01_009469</name>
</gene>
<keyword evidence="2" id="KW-0812">Transmembrane</keyword>
<evidence type="ECO:0000256" key="1">
    <source>
        <dbReference type="SAM" id="MobiDB-lite"/>
    </source>
</evidence>